<proteinExistence type="predicted"/>
<reference evidence="1 2" key="1">
    <citation type="submission" date="2020-08" db="EMBL/GenBank/DDBJ databases">
        <title>A Genomic Blueprint of the Chicken Gut Microbiome.</title>
        <authorList>
            <person name="Gilroy R."/>
            <person name="Ravi A."/>
            <person name="Getino M."/>
            <person name="Pursley I."/>
            <person name="Horton D.L."/>
            <person name="Alikhan N.-F."/>
            <person name="Baker D."/>
            <person name="Gharbi K."/>
            <person name="Hall N."/>
            <person name="Watson M."/>
            <person name="Adriaenssens E.M."/>
            <person name="Foster-Nyarko E."/>
            <person name="Jarju S."/>
            <person name="Secka A."/>
            <person name="Antonio M."/>
            <person name="Oren A."/>
            <person name="Chaudhuri R."/>
            <person name="La Ragione R.M."/>
            <person name="Hildebrand F."/>
            <person name="Pallen M.J."/>
        </authorList>
    </citation>
    <scope>NUCLEOTIDE SEQUENCE [LARGE SCALE GENOMIC DNA]</scope>
    <source>
        <strain evidence="1 2">Sa1CVA4</strain>
    </source>
</reference>
<sequence length="480" mass="53453">MKKILMPFLLIGLLQSCGRESMEELNTDPNSYYTTVPSTLVTYAEKQLADYVTTPNVNTNNFRFLMQYWQATTYADESRYDYSTRNVSNSVWTFLYVRTLKNLEEAKKLVNNYAPTAAEAATWDTTKKNQLAVIDLMQVYTYQILVDTYGDVPYTEALDVDKYPLPKYDSGSVIYEDLIKRTQQDIQNINTSAGSFSSGEKFYNGNTTKWKKFGNSLLLKLGITLADSNPTLAQSTVQAAINGGVFTSSADDFLMPYSTSPNFSQLYSNLVASNRNDYVAGKTLVDYMNASADPRRSSYFQLRNGQYIGGPIGVNSPFSGYSSPGTYAYTQTTPGILLNYTEVAFYLAEAAARWNIGGSAAANYATAVTASFLQWGKTAAEATAYLATHPYDPANWKKSIGEQAWVAMYDQPITSWTFWRRLDYPQLTPAANAVAESEGKVPVRLKYPVSEQTTNPTNYGAASTAINGDKLTSKIFWDKF</sequence>
<dbReference type="EMBL" id="JACSPS010000001">
    <property type="protein sequence ID" value="MBD8017109.1"/>
    <property type="molecule type" value="Genomic_DNA"/>
</dbReference>
<dbReference type="Gene3D" id="1.25.40.390">
    <property type="match status" value="1"/>
</dbReference>
<dbReference type="PROSITE" id="PS51257">
    <property type="entry name" value="PROKAR_LIPOPROTEIN"/>
    <property type="match status" value="1"/>
</dbReference>
<keyword evidence="2" id="KW-1185">Reference proteome</keyword>
<evidence type="ECO:0000313" key="2">
    <source>
        <dbReference type="Proteomes" id="UP000626242"/>
    </source>
</evidence>
<protein>
    <submittedName>
        <fullName evidence="1">SusD/RagB family nutrient-binding outer membrane lipoprotein</fullName>
    </submittedName>
</protein>
<evidence type="ECO:0000313" key="1">
    <source>
        <dbReference type="EMBL" id="MBD8017109.1"/>
    </source>
</evidence>
<dbReference type="Pfam" id="PF12771">
    <property type="entry name" value="SusD-like_2"/>
    <property type="match status" value="1"/>
</dbReference>
<comment type="caution">
    <text evidence="1">The sequence shown here is derived from an EMBL/GenBank/DDBJ whole genome shotgun (WGS) entry which is preliminary data.</text>
</comment>
<gene>
    <name evidence="1" type="ORF">H9628_01365</name>
</gene>
<dbReference type="InterPro" id="IPR041662">
    <property type="entry name" value="SusD-like_2"/>
</dbReference>
<name>A0ABR8WJA1_9FLAO</name>
<organism evidence="1 2">
    <name type="scientific">Kaistella pullorum</name>
    <dbReference type="NCBI Taxonomy" id="2763074"/>
    <lineage>
        <taxon>Bacteria</taxon>
        <taxon>Pseudomonadati</taxon>
        <taxon>Bacteroidota</taxon>
        <taxon>Flavobacteriia</taxon>
        <taxon>Flavobacteriales</taxon>
        <taxon>Weeksellaceae</taxon>
        <taxon>Chryseobacterium group</taxon>
        <taxon>Kaistella</taxon>
    </lineage>
</organism>
<keyword evidence="1" id="KW-0449">Lipoprotein</keyword>
<dbReference type="InterPro" id="IPR011990">
    <property type="entry name" value="TPR-like_helical_dom_sf"/>
</dbReference>
<accession>A0ABR8WJA1</accession>
<dbReference type="SUPFAM" id="SSF48452">
    <property type="entry name" value="TPR-like"/>
    <property type="match status" value="1"/>
</dbReference>
<dbReference type="Proteomes" id="UP000626242">
    <property type="component" value="Unassembled WGS sequence"/>
</dbReference>